<accession>A0ABM3FYI9</accession>
<dbReference type="InterPro" id="IPR001593">
    <property type="entry name" value="Ribosomal_eS1"/>
</dbReference>
<proteinExistence type="inferred from homology"/>
<evidence type="ECO:0000256" key="3">
    <source>
        <dbReference type="ARBA" id="ARBA00023274"/>
    </source>
</evidence>
<dbReference type="SMART" id="SM01397">
    <property type="entry name" value="Ribosomal_S3Ae"/>
    <property type="match status" value="1"/>
</dbReference>
<feature type="initiator methionine" description="Removed" evidence="4">
    <location>
        <position position="1"/>
    </location>
</feature>
<evidence type="ECO:0000256" key="2">
    <source>
        <dbReference type="ARBA" id="ARBA00022980"/>
    </source>
</evidence>
<name>A0ABM3FYI9_NEOLC</name>
<comment type="subcellular location">
    <subcellularLocation>
        <location evidence="4">Cytoplasm</location>
    </subcellularLocation>
</comment>
<dbReference type="GO" id="GO:0005840">
    <property type="term" value="C:ribosome"/>
    <property type="evidence" value="ECO:0007669"/>
    <property type="project" value="UniProtKB-KW"/>
</dbReference>
<dbReference type="PANTHER" id="PTHR11830">
    <property type="entry name" value="40S RIBOSOMAL PROTEIN S3A"/>
    <property type="match status" value="1"/>
</dbReference>
<sequence length="230" mass="25724">MFTTRQVGKTLVNRTQGTKIASEGLKFRVFEVSLADLQSDNDAERSFRKFRLIAEDVQGRNVLTNFHGMDLTTDKLRSMVKKWQTLIEANVDVKTTDGYLLRIFCIGFTNKDQMSGRKTCYAQHAQVRNIRKKMVEIITSDITSSDLKGVVSKLLPDAIAKDIEKACQGIYPLHDVYIRKVKVLKKPRFELSKLLELHGDGGGGKSGEGGEGGSKVDRPEGYEPPVQESV</sequence>
<dbReference type="Proteomes" id="UP000829291">
    <property type="component" value="Chromosome 4"/>
</dbReference>
<dbReference type="Pfam" id="PF01015">
    <property type="entry name" value="Ribosomal_S3Ae"/>
    <property type="match status" value="1"/>
</dbReference>
<dbReference type="HAMAP" id="MF_03122">
    <property type="entry name" value="Ribosomal_eS1_euk"/>
    <property type="match status" value="1"/>
</dbReference>
<dbReference type="GeneID" id="107226044"/>
<comment type="subunit">
    <text evidence="4">Component of the small ribosomal subunit. Mature ribosomes consist of a small (40S) and a large (60S) subunit. The 40S subunit contains about 33 different proteins and 1 molecule of RNA (18S). The 60S subunit contains about 49 different proteins and 3 molecules of RNA (28S, 5.8S and 5S).</text>
</comment>
<evidence type="ECO:0000256" key="4">
    <source>
        <dbReference type="HAMAP-Rule" id="MF_03122"/>
    </source>
</evidence>
<evidence type="ECO:0000256" key="5">
    <source>
        <dbReference type="SAM" id="MobiDB-lite"/>
    </source>
</evidence>
<keyword evidence="3 4" id="KW-0687">Ribonucleoprotein</keyword>
<keyword evidence="2 4" id="KW-0689">Ribosomal protein</keyword>
<reference evidence="7" key="1">
    <citation type="submission" date="2025-08" db="UniProtKB">
        <authorList>
            <consortium name="RefSeq"/>
        </authorList>
    </citation>
    <scope>IDENTIFICATION</scope>
    <source>
        <tissue evidence="7">Thorax and Abdomen</tissue>
    </source>
</reference>
<feature type="region of interest" description="Disordered" evidence="5">
    <location>
        <begin position="198"/>
        <end position="230"/>
    </location>
</feature>
<evidence type="ECO:0000256" key="1">
    <source>
        <dbReference type="ARBA" id="ARBA00022490"/>
    </source>
</evidence>
<evidence type="ECO:0000313" key="7">
    <source>
        <dbReference type="RefSeq" id="XP_046593070.1"/>
    </source>
</evidence>
<keyword evidence="6" id="KW-1185">Reference proteome</keyword>
<evidence type="ECO:0000313" key="6">
    <source>
        <dbReference type="Proteomes" id="UP000829291"/>
    </source>
</evidence>
<gene>
    <name evidence="7" type="primary">LOC107226044</name>
</gene>
<protein>
    <recommendedName>
        <fullName evidence="4">Small ribosomal subunit protein eS1</fullName>
    </recommendedName>
</protein>
<dbReference type="InterPro" id="IPR027500">
    <property type="entry name" value="Ribosomal_eS1_euk"/>
</dbReference>
<feature type="compositionally biased region" description="Gly residues" evidence="5">
    <location>
        <begin position="200"/>
        <end position="213"/>
    </location>
</feature>
<organism evidence="6 7">
    <name type="scientific">Neodiprion lecontei</name>
    <name type="common">Redheaded pine sawfly</name>
    <dbReference type="NCBI Taxonomy" id="441921"/>
    <lineage>
        <taxon>Eukaryota</taxon>
        <taxon>Metazoa</taxon>
        <taxon>Ecdysozoa</taxon>
        <taxon>Arthropoda</taxon>
        <taxon>Hexapoda</taxon>
        <taxon>Insecta</taxon>
        <taxon>Pterygota</taxon>
        <taxon>Neoptera</taxon>
        <taxon>Endopterygota</taxon>
        <taxon>Hymenoptera</taxon>
        <taxon>Tenthredinoidea</taxon>
        <taxon>Diprionidae</taxon>
        <taxon>Diprioninae</taxon>
        <taxon>Neodiprion</taxon>
    </lineage>
</organism>
<keyword evidence="1 4" id="KW-0963">Cytoplasm</keyword>
<dbReference type="RefSeq" id="XP_046593070.1">
    <property type="nucleotide sequence ID" value="XM_046737114.1"/>
</dbReference>
<comment type="similarity">
    <text evidence="4">Belongs to the eukaryotic ribosomal protein eS1 family.</text>
</comment>